<accession>A0A2A5S1V5</accession>
<name>A0A2A5S1V5_9LACT</name>
<keyword evidence="2" id="KW-0210">Decarboxylase</keyword>
<evidence type="ECO:0000259" key="5">
    <source>
        <dbReference type="Pfam" id="PF01370"/>
    </source>
</evidence>
<organism evidence="6 7">
    <name type="scientific">Pseudolactococcus piscium</name>
    <dbReference type="NCBI Taxonomy" id="1364"/>
    <lineage>
        <taxon>Bacteria</taxon>
        <taxon>Bacillati</taxon>
        <taxon>Bacillota</taxon>
        <taxon>Bacilli</taxon>
        <taxon>Lactobacillales</taxon>
        <taxon>Streptococcaceae</taxon>
        <taxon>Pseudolactococcus</taxon>
    </lineage>
</organism>
<dbReference type="EMBL" id="JXJW01000006">
    <property type="protein sequence ID" value="PCS07537.1"/>
    <property type="molecule type" value="Genomic_DNA"/>
</dbReference>
<dbReference type="Pfam" id="PF01370">
    <property type="entry name" value="Epimerase"/>
    <property type="match status" value="1"/>
</dbReference>
<keyword evidence="3" id="KW-0520">NAD</keyword>
<evidence type="ECO:0000313" key="7">
    <source>
        <dbReference type="Proteomes" id="UP000218282"/>
    </source>
</evidence>
<dbReference type="GO" id="GO:0070403">
    <property type="term" value="F:NAD+ binding"/>
    <property type="evidence" value="ECO:0007669"/>
    <property type="project" value="InterPro"/>
</dbReference>
<dbReference type="Gene3D" id="3.40.50.720">
    <property type="entry name" value="NAD(P)-binding Rossmann-like Domain"/>
    <property type="match status" value="1"/>
</dbReference>
<comment type="caution">
    <text evidence="6">The sequence shown here is derived from an EMBL/GenBank/DDBJ whole genome shotgun (WGS) entry which is preliminary data.</text>
</comment>
<keyword evidence="7" id="KW-1185">Reference proteome</keyword>
<dbReference type="RefSeq" id="WP_179296194.1">
    <property type="nucleotide sequence ID" value="NZ_JXJW01000006.1"/>
</dbReference>
<dbReference type="InterPro" id="IPR001509">
    <property type="entry name" value="Epimerase_deHydtase"/>
</dbReference>
<evidence type="ECO:0000256" key="1">
    <source>
        <dbReference type="ARBA" id="ARBA00001911"/>
    </source>
</evidence>
<protein>
    <submittedName>
        <fullName evidence="6">UDP-glucose 4-epimerase</fullName>
    </submittedName>
</protein>
<reference evidence="6 7" key="1">
    <citation type="submission" date="2014-12" db="EMBL/GenBank/DDBJ databases">
        <title>Draft genome sequences of 10 type strains of Lactococcus.</title>
        <authorList>
            <person name="Sun Z."/>
            <person name="Zhong Z."/>
            <person name="Liu W."/>
            <person name="Zhang W."/>
            <person name="Zhang H."/>
        </authorList>
    </citation>
    <scope>NUCLEOTIDE SEQUENCE [LARGE SCALE GENOMIC DNA]</scope>
    <source>
        <strain evidence="6 7">DSM 6634</strain>
    </source>
</reference>
<dbReference type="InterPro" id="IPR044516">
    <property type="entry name" value="UXS-like"/>
</dbReference>
<evidence type="ECO:0000313" key="6">
    <source>
        <dbReference type="EMBL" id="PCS07537.1"/>
    </source>
</evidence>
<dbReference type="GO" id="GO:0048040">
    <property type="term" value="F:UDP-glucuronate decarboxylase activity"/>
    <property type="evidence" value="ECO:0007669"/>
    <property type="project" value="TreeGrafter"/>
</dbReference>
<dbReference type="PANTHER" id="PTHR43078:SF6">
    <property type="entry name" value="UDP-GLUCURONIC ACID DECARBOXYLASE 1"/>
    <property type="match status" value="1"/>
</dbReference>
<dbReference type="GO" id="GO:0042732">
    <property type="term" value="P:D-xylose metabolic process"/>
    <property type="evidence" value="ECO:0007669"/>
    <property type="project" value="InterPro"/>
</dbReference>
<evidence type="ECO:0000256" key="4">
    <source>
        <dbReference type="ARBA" id="ARBA00023239"/>
    </source>
</evidence>
<dbReference type="SUPFAM" id="SSF51735">
    <property type="entry name" value="NAD(P)-binding Rossmann-fold domains"/>
    <property type="match status" value="1"/>
</dbReference>
<dbReference type="Proteomes" id="UP000218282">
    <property type="component" value="Unassembled WGS sequence"/>
</dbReference>
<evidence type="ECO:0000256" key="3">
    <source>
        <dbReference type="ARBA" id="ARBA00023027"/>
    </source>
</evidence>
<evidence type="ECO:0000256" key="2">
    <source>
        <dbReference type="ARBA" id="ARBA00022793"/>
    </source>
</evidence>
<dbReference type="GO" id="GO:0005737">
    <property type="term" value="C:cytoplasm"/>
    <property type="evidence" value="ECO:0007669"/>
    <property type="project" value="TreeGrafter"/>
</dbReference>
<proteinExistence type="predicted"/>
<dbReference type="AlphaFoldDB" id="A0A2A5S1V5"/>
<sequence length="349" mass="38090">MNFFQSDSYQSDLREAALSIVDVNNLYGKTVLVTGASGMIGSFIVDTLVYLNQHFEANIAIIALGRHKKNLVSHFGNHSEYISYLVQDVTAPFLYKENIDYIIHAASNANPSTYSSDPVGTISANLLGTENLLKVSRANGAKFIYISTGEIYGELDDSFLPFDENMSGFIDPLSVRSCYSLSKKMAENLCISYASQYGVDVVIARLSHVFGANFTAMDNRVSAVFFRNAIANQPIILKSEGKHLRSYSYLSDTVGGILSLVTAGESGQAYNVTKTDNEITMADFAKEIANVAGVAFGYEISDIESAQKTPISKAVLSDTKLTSIGYSSRVSVKTGIKRVFNILKDEKIL</sequence>
<feature type="domain" description="NAD-dependent epimerase/dehydratase" evidence="5">
    <location>
        <begin position="31"/>
        <end position="272"/>
    </location>
</feature>
<keyword evidence="4" id="KW-0456">Lyase</keyword>
<comment type="cofactor">
    <cofactor evidence="1">
        <name>NAD(+)</name>
        <dbReference type="ChEBI" id="CHEBI:57540"/>
    </cofactor>
</comment>
<dbReference type="PANTHER" id="PTHR43078">
    <property type="entry name" value="UDP-GLUCURONIC ACID DECARBOXYLASE-RELATED"/>
    <property type="match status" value="1"/>
</dbReference>
<dbReference type="InterPro" id="IPR036291">
    <property type="entry name" value="NAD(P)-bd_dom_sf"/>
</dbReference>
<gene>
    <name evidence="6" type="ORF">RU86_GL001975</name>
</gene>